<dbReference type="RefSeq" id="WP_169147243.1">
    <property type="nucleotide sequence ID" value="NZ_JABBGA010000017.1"/>
</dbReference>
<dbReference type="EMBL" id="JABBGA010000017">
    <property type="protein sequence ID" value="NML27706.1"/>
    <property type="molecule type" value="Genomic_DNA"/>
</dbReference>
<name>A0A848GA54_9RHOO</name>
<proteinExistence type="predicted"/>
<feature type="compositionally biased region" description="Low complexity" evidence="1">
    <location>
        <begin position="10"/>
        <end position="19"/>
    </location>
</feature>
<dbReference type="Proteomes" id="UP000580043">
    <property type="component" value="Unassembled WGS sequence"/>
</dbReference>
<comment type="caution">
    <text evidence="2">The sequence shown here is derived from an EMBL/GenBank/DDBJ whole genome shotgun (WGS) entry which is preliminary data.</text>
</comment>
<protein>
    <submittedName>
        <fullName evidence="2">Uncharacterized protein</fullName>
    </submittedName>
</protein>
<evidence type="ECO:0000256" key="1">
    <source>
        <dbReference type="SAM" id="MobiDB-lite"/>
    </source>
</evidence>
<reference evidence="2 3" key="1">
    <citation type="submission" date="2020-04" db="EMBL/GenBank/DDBJ databases">
        <title>Zoogloea sp. G-4-1-14 isolated from soil.</title>
        <authorList>
            <person name="Dahal R.H."/>
        </authorList>
    </citation>
    <scope>NUCLEOTIDE SEQUENCE [LARGE SCALE GENOMIC DNA]</scope>
    <source>
        <strain evidence="2 3">G-4-1-14</strain>
    </source>
</reference>
<dbReference type="AlphaFoldDB" id="A0A848GA54"/>
<evidence type="ECO:0000313" key="3">
    <source>
        <dbReference type="Proteomes" id="UP000580043"/>
    </source>
</evidence>
<sequence>MCPDPRFHPPAEAAPGEPEFPARDKDAATSTLPTLDADAAALLADIESFDMEAARRRVQKLDSRYTGLGMVRKDLTGKPVDSMFPRIEEAAEAAFEASAEPATKPAEAEMPLPGLLAGGLLDELRGEVASRQRQAGADSQRIEQVREGMGRCLRLVFGYFHDLTTQLNYLKPRVSRDYLFMDSDDAFRNLSWVEGHTDFRTQEERNGGCIERVTLGYTLRGPGVRTLERVGGGVERLRQVLFDLGMKFECQERRNRQRELEGALFTVADEIGVKVMWRADFDNNEIVLESRNLERLGFATFTFKPEAICPALLDEFGALMLGRPNRFRALALR</sequence>
<evidence type="ECO:0000313" key="2">
    <source>
        <dbReference type="EMBL" id="NML27706.1"/>
    </source>
</evidence>
<organism evidence="2 3">
    <name type="scientific">Zoogloea dura</name>
    <dbReference type="NCBI Taxonomy" id="2728840"/>
    <lineage>
        <taxon>Bacteria</taxon>
        <taxon>Pseudomonadati</taxon>
        <taxon>Pseudomonadota</taxon>
        <taxon>Betaproteobacteria</taxon>
        <taxon>Rhodocyclales</taxon>
        <taxon>Zoogloeaceae</taxon>
        <taxon>Zoogloea</taxon>
    </lineage>
</organism>
<gene>
    <name evidence="2" type="ORF">HHL15_18275</name>
</gene>
<keyword evidence="3" id="KW-1185">Reference proteome</keyword>
<feature type="region of interest" description="Disordered" evidence="1">
    <location>
        <begin position="1"/>
        <end position="30"/>
    </location>
</feature>
<accession>A0A848GA54</accession>